<organism evidence="8 9">
    <name type="scientific">Diploptera punctata</name>
    <name type="common">Pacific beetle cockroach</name>
    <dbReference type="NCBI Taxonomy" id="6984"/>
    <lineage>
        <taxon>Eukaryota</taxon>
        <taxon>Metazoa</taxon>
        <taxon>Ecdysozoa</taxon>
        <taxon>Arthropoda</taxon>
        <taxon>Hexapoda</taxon>
        <taxon>Insecta</taxon>
        <taxon>Pterygota</taxon>
        <taxon>Neoptera</taxon>
        <taxon>Polyneoptera</taxon>
        <taxon>Dictyoptera</taxon>
        <taxon>Blattodea</taxon>
        <taxon>Blaberoidea</taxon>
        <taxon>Blaberidae</taxon>
        <taxon>Diplopterinae</taxon>
        <taxon>Diploptera</taxon>
    </lineage>
</organism>
<keyword evidence="4 7" id="KW-1133">Transmembrane helix</keyword>
<dbReference type="EMBL" id="JASPKZ010009798">
    <property type="protein sequence ID" value="KAJ9576360.1"/>
    <property type="molecule type" value="Genomic_DNA"/>
</dbReference>
<dbReference type="PRINTS" id="PR00259">
    <property type="entry name" value="TMFOUR"/>
</dbReference>
<reference evidence="8" key="1">
    <citation type="journal article" date="2023" name="IScience">
        <title>Live-bearing cockroach genome reveals convergent evolutionary mechanisms linked to viviparity in insects and beyond.</title>
        <authorList>
            <person name="Fouks B."/>
            <person name="Harrison M.C."/>
            <person name="Mikhailova A.A."/>
            <person name="Marchal E."/>
            <person name="English S."/>
            <person name="Carruthers M."/>
            <person name="Jennings E.C."/>
            <person name="Chiamaka E.L."/>
            <person name="Frigard R.A."/>
            <person name="Pippel M."/>
            <person name="Attardo G.M."/>
            <person name="Benoit J.B."/>
            <person name="Bornberg-Bauer E."/>
            <person name="Tobe S.S."/>
        </authorList>
    </citation>
    <scope>NUCLEOTIDE SEQUENCE</scope>
    <source>
        <strain evidence="8">Stay&amp;Tobe</strain>
    </source>
</reference>
<feature type="transmembrane region" description="Helical" evidence="7">
    <location>
        <begin position="12"/>
        <end position="32"/>
    </location>
</feature>
<evidence type="ECO:0000256" key="5">
    <source>
        <dbReference type="ARBA" id="ARBA00023136"/>
    </source>
</evidence>
<dbReference type="SUPFAM" id="SSF48652">
    <property type="entry name" value="Tetraspanin"/>
    <property type="match status" value="1"/>
</dbReference>
<keyword evidence="3 7" id="KW-0812">Transmembrane</keyword>
<proteinExistence type="inferred from homology"/>
<feature type="non-terminal residue" evidence="8">
    <location>
        <position position="1"/>
    </location>
</feature>
<comment type="subcellular location">
    <subcellularLocation>
        <location evidence="1 7">Membrane</location>
        <topology evidence="1 7">Multi-pass membrane protein</topology>
    </subcellularLocation>
</comment>
<gene>
    <name evidence="8" type="ORF">L9F63_006772</name>
</gene>
<keyword evidence="5 7" id="KW-0472">Membrane</keyword>
<keyword evidence="6" id="KW-1015">Disulfide bond</keyword>
<keyword evidence="9" id="KW-1185">Reference proteome</keyword>
<evidence type="ECO:0000256" key="4">
    <source>
        <dbReference type="ARBA" id="ARBA00022989"/>
    </source>
</evidence>
<dbReference type="CDD" id="cd03127">
    <property type="entry name" value="tetraspanin_LEL"/>
    <property type="match status" value="1"/>
</dbReference>
<evidence type="ECO:0000256" key="3">
    <source>
        <dbReference type="ARBA" id="ARBA00022692"/>
    </source>
</evidence>
<feature type="transmembrane region" description="Helical" evidence="7">
    <location>
        <begin position="179"/>
        <end position="198"/>
    </location>
</feature>
<comment type="caution">
    <text evidence="8">The sequence shown here is derived from an EMBL/GenBank/DDBJ whole genome shotgun (WGS) entry which is preliminary data.</text>
</comment>
<dbReference type="Gene3D" id="1.10.1450.10">
    <property type="entry name" value="Tetraspanin"/>
    <property type="match status" value="1"/>
</dbReference>
<sequence>MGCGITTVKYLLFIFNFLFAICALILLIIGALTLSDVNEEDLTIYAICLIVVGAIGFIIAFYGCCGAIRESHCMVVTFAVFLLIVLILEIVLGIFLYIGREEIESALTESYDYFEHYRTGNSAIDKEVDNTQQTFRCCGLDGPDYWTRQGFAVPESCCEDPKPSCADYYNMGCREVIDFILELFAVVGGTIFGVTALIE</sequence>
<dbReference type="Proteomes" id="UP001233999">
    <property type="component" value="Unassembled WGS sequence"/>
</dbReference>
<dbReference type="GO" id="GO:0005886">
    <property type="term" value="C:plasma membrane"/>
    <property type="evidence" value="ECO:0007669"/>
    <property type="project" value="TreeGrafter"/>
</dbReference>
<dbReference type="PIRSF" id="PIRSF002419">
    <property type="entry name" value="Tetraspanin"/>
    <property type="match status" value="1"/>
</dbReference>
<evidence type="ECO:0000256" key="1">
    <source>
        <dbReference type="ARBA" id="ARBA00004141"/>
    </source>
</evidence>
<dbReference type="PANTHER" id="PTHR19282">
    <property type="entry name" value="TETRASPANIN"/>
    <property type="match status" value="1"/>
</dbReference>
<evidence type="ECO:0000313" key="8">
    <source>
        <dbReference type="EMBL" id="KAJ9576360.1"/>
    </source>
</evidence>
<reference evidence="8" key="2">
    <citation type="submission" date="2023-05" db="EMBL/GenBank/DDBJ databases">
        <authorList>
            <person name="Fouks B."/>
        </authorList>
    </citation>
    <scope>NUCLEOTIDE SEQUENCE</scope>
    <source>
        <strain evidence="8">Stay&amp;Tobe</strain>
        <tissue evidence="8">Testes</tissue>
    </source>
</reference>
<feature type="transmembrane region" description="Helical" evidence="7">
    <location>
        <begin position="75"/>
        <end position="98"/>
    </location>
</feature>
<comment type="similarity">
    <text evidence="2 7">Belongs to the tetraspanin (TM4SF) family.</text>
</comment>
<feature type="transmembrane region" description="Helical" evidence="7">
    <location>
        <begin position="44"/>
        <end position="63"/>
    </location>
</feature>
<evidence type="ECO:0000256" key="7">
    <source>
        <dbReference type="RuleBase" id="RU361218"/>
    </source>
</evidence>
<feature type="disulfide bond" evidence="6">
    <location>
        <begin position="137"/>
        <end position="173"/>
    </location>
</feature>
<dbReference type="AlphaFoldDB" id="A0AAD7Z9N1"/>
<evidence type="ECO:0000313" key="9">
    <source>
        <dbReference type="Proteomes" id="UP001233999"/>
    </source>
</evidence>
<evidence type="ECO:0000256" key="6">
    <source>
        <dbReference type="PIRSR" id="PIRSR002419-1"/>
    </source>
</evidence>
<evidence type="ECO:0000256" key="2">
    <source>
        <dbReference type="ARBA" id="ARBA00006840"/>
    </source>
</evidence>
<dbReference type="InterPro" id="IPR000301">
    <property type="entry name" value="Tetraspanin_animals"/>
</dbReference>
<dbReference type="Pfam" id="PF00335">
    <property type="entry name" value="Tetraspanin"/>
    <property type="match status" value="1"/>
</dbReference>
<name>A0AAD7Z9N1_DIPPU</name>
<protein>
    <recommendedName>
        <fullName evidence="7">Tetraspanin</fullName>
    </recommendedName>
</protein>
<accession>A0AAD7Z9N1</accession>
<feature type="disulfide bond" evidence="6">
    <location>
        <begin position="138"/>
        <end position="158"/>
    </location>
</feature>
<dbReference type="InterPro" id="IPR008952">
    <property type="entry name" value="Tetraspanin_EC2_sf"/>
</dbReference>
<dbReference type="InterPro" id="IPR018499">
    <property type="entry name" value="Tetraspanin/Peripherin"/>
</dbReference>
<dbReference type="PANTHER" id="PTHR19282:SF521">
    <property type="entry name" value="IP01817P-RELATED"/>
    <property type="match status" value="1"/>
</dbReference>